<dbReference type="InterPro" id="IPR004991">
    <property type="entry name" value="Aerolysin-like"/>
</dbReference>
<accession>A0ABY9JUI2</accession>
<gene>
    <name evidence="1" type="ORF">LC087_02330</name>
</gene>
<name>A0ABY9JUI2_9BACI</name>
<dbReference type="Gene3D" id="2.170.15.10">
    <property type="entry name" value="Proaerolysin, chain A, domain 3"/>
    <property type="match status" value="1"/>
</dbReference>
<dbReference type="Pfam" id="PF03318">
    <property type="entry name" value="ETX_MTX2"/>
    <property type="match status" value="1"/>
</dbReference>
<reference evidence="1 2" key="1">
    <citation type="submission" date="2023-06" db="EMBL/GenBank/DDBJ databases">
        <title>Five Gram-positive bacteria isolated from mangrove sediments in Shenzhen, Guangdong, China.</title>
        <authorList>
            <person name="Yu S."/>
            <person name="Zheng W."/>
            <person name="Huang Y."/>
        </authorList>
    </citation>
    <scope>NUCLEOTIDE SEQUENCE [LARGE SCALE GENOMIC DNA]</scope>
    <source>
        <strain evidence="1 2">SaN35-3</strain>
    </source>
</reference>
<organism evidence="1 2">
    <name type="scientific">Bacillus carboniphilus</name>
    <dbReference type="NCBI Taxonomy" id="86663"/>
    <lineage>
        <taxon>Bacteria</taxon>
        <taxon>Bacillati</taxon>
        <taxon>Bacillota</taxon>
        <taxon>Bacilli</taxon>
        <taxon>Bacillales</taxon>
        <taxon>Bacillaceae</taxon>
        <taxon>Bacillus</taxon>
    </lineage>
</organism>
<dbReference type="Proteomes" id="UP001197974">
    <property type="component" value="Chromosome"/>
</dbReference>
<evidence type="ECO:0000313" key="1">
    <source>
        <dbReference type="EMBL" id="WLR43072.1"/>
    </source>
</evidence>
<evidence type="ECO:0000313" key="2">
    <source>
        <dbReference type="Proteomes" id="UP001197974"/>
    </source>
</evidence>
<protein>
    <submittedName>
        <fullName evidence="1">ETX/MTX2 family pore-forming toxin</fullName>
    </submittedName>
</protein>
<proteinExistence type="predicted"/>
<keyword evidence="2" id="KW-1185">Reference proteome</keyword>
<sequence length="395" mass="43977">MFYHHHWGRGNNDPFLYQLPMDTYIAAPQQVFSQINPHLRYEDIQCLVKNKLLEIERISFLRMRYGLSFPEARQWARTWDSYHLNKVQQKGGHHYKPNFSLSRSSILNFESLVNQYASNAYLGLLKLSSQYSESSTYELTSVDIYDLTASDVYIKEQSSNISYEDTGSMLYMGTSTLKNSSSDTQNLTTQSFTKTTTDSISYTVTEGIDVGTKISASGTIFGGEVSSTFSYSSTDTTSSSSSVSYTASAQDISVPANTTAIVDVYLQKATLTGTVDLHAALNGNIQVEWKVDGVFDKTVFTPYLFFYEAIDFGGASDLPDTLSLDKTNNKLLFNGTGSYTSNYGANFIVEVSYANSDESVASREGNDSIKYSIPVKPIDKEIIKTTTVIIPKEED</sequence>
<dbReference type="SUPFAM" id="SSF56973">
    <property type="entry name" value="Aerolisin/ETX pore-forming domain"/>
    <property type="match status" value="1"/>
</dbReference>
<dbReference type="RefSeq" id="WP_226538890.1">
    <property type="nucleotide sequence ID" value="NZ_CP129013.1"/>
</dbReference>
<dbReference type="EMBL" id="CP129013">
    <property type="protein sequence ID" value="WLR43072.1"/>
    <property type="molecule type" value="Genomic_DNA"/>
</dbReference>